<sequence>MKTAKLLWSIASFYLLVIGFFYMVVLKDAPPIGPERYDYITQNWSIYDYQWKSELLMTTLLSISSFLFSKYFKNPGFVIIGVGQLFFAMAMPLSIGITPNAPFEFGTLIGKGAHQLVNYGMMVSLVGYLILHWKARILSNWLRVLAIILSTLALISFFGGFVNIIDSSTAQKAMLLVMCLYIINGYFGIKINKTNSNNL</sequence>
<feature type="transmembrane region" description="Helical" evidence="1">
    <location>
        <begin position="141"/>
        <end position="161"/>
    </location>
</feature>
<dbReference type="Proteomes" id="UP001285855">
    <property type="component" value="Unassembled WGS sequence"/>
</dbReference>
<accession>A0ABU5ENT1</accession>
<keyword evidence="1" id="KW-1133">Transmembrane helix</keyword>
<gene>
    <name evidence="2" type="ORF">SNF14_12240</name>
</gene>
<evidence type="ECO:0000313" key="2">
    <source>
        <dbReference type="EMBL" id="MDY2588111.1"/>
    </source>
</evidence>
<dbReference type="RefSeq" id="WP_320556460.1">
    <property type="nucleotide sequence ID" value="NZ_JAXDAE010000013.1"/>
</dbReference>
<organism evidence="2 3">
    <name type="scientific">Winogradskyella aquimaris</name>
    <dbReference type="NCBI Taxonomy" id="864074"/>
    <lineage>
        <taxon>Bacteria</taxon>
        <taxon>Pseudomonadati</taxon>
        <taxon>Bacteroidota</taxon>
        <taxon>Flavobacteriia</taxon>
        <taxon>Flavobacteriales</taxon>
        <taxon>Flavobacteriaceae</taxon>
        <taxon>Winogradskyella</taxon>
    </lineage>
</organism>
<evidence type="ECO:0008006" key="4">
    <source>
        <dbReference type="Google" id="ProtNLM"/>
    </source>
</evidence>
<protein>
    <recommendedName>
        <fullName evidence="4">DUF998 domain-containing protein</fullName>
    </recommendedName>
</protein>
<evidence type="ECO:0000256" key="1">
    <source>
        <dbReference type="SAM" id="Phobius"/>
    </source>
</evidence>
<dbReference type="EMBL" id="JAXDAE010000013">
    <property type="protein sequence ID" value="MDY2588111.1"/>
    <property type="molecule type" value="Genomic_DNA"/>
</dbReference>
<proteinExistence type="predicted"/>
<evidence type="ECO:0000313" key="3">
    <source>
        <dbReference type="Proteomes" id="UP001285855"/>
    </source>
</evidence>
<keyword evidence="3" id="KW-1185">Reference proteome</keyword>
<feature type="transmembrane region" description="Helical" evidence="1">
    <location>
        <begin position="173"/>
        <end position="189"/>
    </location>
</feature>
<feature type="transmembrane region" description="Helical" evidence="1">
    <location>
        <begin position="6"/>
        <end position="26"/>
    </location>
</feature>
<comment type="caution">
    <text evidence="2">The sequence shown here is derived from an EMBL/GenBank/DDBJ whole genome shotgun (WGS) entry which is preliminary data.</text>
</comment>
<feature type="transmembrane region" description="Helical" evidence="1">
    <location>
        <begin position="78"/>
        <end position="95"/>
    </location>
</feature>
<name>A0ABU5ENT1_9FLAO</name>
<feature type="transmembrane region" description="Helical" evidence="1">
    <location>
        <begin position="55"/>
        <end position="72"/>
    </location>
</feature>
<reference evidence="2 3" key="1">
    <citation type="submission" date="2023-11" db="EMBL/GenBank/DDBJ databases">
        <title>Winogradskyella pelagius sp. nov., isolated from coastal sediment.</title>
        <authorList>
            <person name="Li F."/>
        </authorList>
    </citation>
    <scope>NUCLEOTIDE SEQUENCE [LARGE SCALE GENOMIC DNA]</scope>
    <source>
        <strain evidence="2 3">KCTC 23502</strain>
    </source>
</reference>
<keyword evidence="1" id="KW-0472">Membrane</keyword>
<feature type="transmembrane region" description="Helical" evidence="1">
    <location>
        <begin position="116"/>
        <end position="135"/>
    </location>
</feature>
<keyword evidence="1" id="KW-0812">Transmembrane</keyword>